<dbReference type="RefSeq" id="XP_004998835.1">
    <property type="nucleotide sequence ID" value="XM_004998778.1"/>
</dbReference>
<dbReference type="STRING" id="946362.F2TW18"/>
<dbReference type="InterPro" id="IPR013780">
    <property type="entry name" value="Glyco_hydro_b"/>
</dbReference>
<dbReference type="GeneID" id="16067664"/>
<keyword evidence="1" id="KW-0808">Transferase</keyword>
<evidence type="ECO:0000256" key="1">
    <source>
        <dbReference type="ARBA" id="ARBA00022676"/>
    </source>
</evidence>
<evidence type="ECO:0000259" key="3">
    <source>
        <dbReference type="Pfam" id="PF02806"/>
    </source>
</evidence>
<dbReference type="SUPFAM" id="SSF81296">
    <property type="entry name" value="E set domains"/>
    <property type="match status" value="1"/>
</dbReference>
<organism evidence="6">
    <name type="scientific">Salpingoeca rosetta (strain ATCC 50818 / BSB-021)</name>
    <dbReference type="NCBI Taxonomy" id="946362"/>
    <lineage>
        <taxon>Eukaryota</taxon>
        <taxon>Choanoflagellata</taxon>
        <taxon>Craspedida</taxon>
        <taxon>Salpingoecidae</taxon>
        <taxon>Salpingoeca</taxon>
    </lineage>
</organism>
<sequence length="530" mass="60307">MSEAKEAKDAVKKASLEQQSTKDQLGKAQPPDLAKLFELDPSLQPFEAAITHRYGRFAELKAKIDEHEGGLAKFSLGYETFGFNPCEEGIVYREWAPAATAVSLTGDFCDWDRDMFKCTKNEFGVWSVVIPNKPDGSPGIEEGSFVKTCITTKDGDRVERIPAWITRAVQPKGQIHYEGVYEPKTPYAWKHNRPDRPESLRIYEVASYDDYFGSDVDEEAVAYLMLANQLIHDVLPSAITVAEDVSGYPAICRPVAEGGIGFDYKLAMAVPDMWIKLLKEQADEEWGMGHIVHSLENRRYKEKSIAYAESHDQALVGDKTIAFWLMDKEMYTHMSVLSEQSAIVDRGVALHKMIRFITHALGGEGYLNFIGNEFGHPEWLDFPREGNNESYHHARRQWHLVDDDLLKYKFLFAWDREMNQLEQRFGWLHAEPAFVSCKHEDDKIIVFERAGLVFAFNFHSSKSFPDYRIGVEQPGKYKAVSSTDAEAFGGHNRVDLSADHFSDPEPWHGRNHSMLVYLPCRTATVFARVD</sequence>
<evidence type="ECO:0000313" key="5">
    <source>
        <dbReference type="EMBL" id="EGD72264.1"/>
    </source>
</evidence>
<feature type="domain" description="Glycoside hydrolase family 13 N-terminal" evidence="4">
    <location>
        <begin position="81"/>
        <end position="164"/>
    </location>
</feature>
<dbReference type="InterPro" id="IPR013783">
    <property type="entry name" value="Ig-like_fold"/>
</dbReference>
<proteinExistence type="predicted"/>
<dbReference type="InterPro" id="IPR006048">
    <property type="entry name" value="A-amylase/branching_C"/>
</dbReference>
<feature type="domain" description="Alpha-amylase/branching enzyme C-terminal all beta" evidence="3">
    <location>
        <begin position="435"/>
        <end position="527"/>
    </location>
</feature>
<dbReference type="InterPro" id="IPR004193">
    <property type="entry name" value="Glyco_hydro_13_N"/>
</dbReference>
<keyword evidence="6" id="KW-1185">Reference proteome</keyword>
<evidence type="ECO:0000256" key="2">
    <source>
        <dbReference type="SAM" id="MobiDB-lite"/>
    </source>
</evidence>
<dbReference type="InterPro" id="IPR037439">
    <property type="entry name" value="Branching_enzy"/>
</dbReference>
<dbReference type="PIRSF" id="PIRSF000463">
    <property type="entry name" value="GlgB"/>
    <property type="match status" value="1"/>
</dbReference>
<reference evidence="5" key="1">
    <citation type="submission" date="2009-08" db="EMBL/GenBank/DDBJ databases">
        <title>Annotation of Salpingoeca rosetta.</title>
        <authorList>
            <consortium name="The Broad Institute Genome Sequencing Platform"/>
            <person name="Russ C."/>
            <person name="Cuomo C."/>
            <person name="Burger G."/>
            <person name="Gray M.W."/>
            <person name="Holland P.W.H."/>
            <person name="King N."/>
            <person name="Lang F.B.F."/>
            <person name="Roger A.J."/>
            <person name="Ruiz-Trillo I."/>
            <person name="Young S.K."/>
            <person name="Zeng Q."/>
            <person name="Gargeya S."/>
            <person name="Alvarado L."/>
            <person name="Berlin A."/>
            <person name="Chapman S.B."/>
            <person name="Chen Z."/>
            <person name="Freedman E."/>
            <person name="Gellesch M."/>
            <person name="Goldberg J."/>
            <person name="Griggs A."/>
            <person name="Gujja S."/>
            <person name="Heilman E."/>
            <person name="Heiman D."/>
            <person name="Howarth C."/>
            <person name="Mehta T."/>
            <person name="Neiman D."/>
            <person name="Pearson M."/>
            <person name="Roberts A."/>
            <person name="Saif S."/>
            <person name="Shea T."/>
            <person name="Shenoy N."/>
            <person name="Sisk P."/>
            <person name="Stolte C."/>
            <person name="Sykes S."/>
            <person name="White J."/>
            <person name="Yandava C."/>
            <person name="Haas B."/>
            <person name="Nusbaum C."/>
            <person name="Birren B."/>
        </authorList>
    </citation>
    <scope>NUCLEOTIDE SEQUENCE [LARGE SCALE GENOMIC DNA]</scope>
    <source>
        <strain evidence="5">ATCC 50818</strain>
    </source>
</reference>
<dbReference type="GO" id="GO:0004553">
    <property type="term" value="F:hydrolase activity, hydrolyzing O-glycosyl compounds"/>
    <property type="evidence" value="ECO:0007669"/>
    <property type="project" value="InterPro"/>
</dbReference>
<feature type="compositionally biased region" description="Basic and acidic residues" evidence="2">
    <location>
        <begin position="1"/>
        <end position="15"/>
    </location>
</feature>
<dbReference type="Proteomes" id="UP000007799">
    <property type="component" value="Unassembled WGS sequence"/>
</dbReference>
<dbReference type="InterPro" id="IPR014756">
    <property type="entry name" value="Ig_E-set"/>
</dbReference>
<evidence type="ECO:0000313" key="6">
    <source>
        <dbReference type="Proteomes" id="UP000007799"/>
    </source>
</evidence>
<dbReference type="PANTHER" id="PTHR43651:SF3">
    <property type="entry name" value="1,4-ALPHA-GLUCAN-BRANCHING ENZYME"/>
    <property type="match status" value="1"/>
</dbReference>
<dbReference type="SUPFAM" id="SSF51445">
    <property type="entry name" value="(Trans)glycosidases"/>
    <property type="match status" value="1"/>
</dbReference>
<dbReference type="CDD" id="cd02854">
    <property type="entry name" value="E_set_GBE_euk_N"/>
    <property type="match status" value="1"/>
</dbReference>
<evidence type="ECO:0000259" key="4">
    <source>
        <dbReference type="Pfam" id="PF02922"/>
    </source>
</evidence>
<dbReference type="EMBL" id="GL832955">
    <property type="protein sequence ID" value="EGD72264.1"/>
    <property type="molecule type" value="Genomic_DNA"/>
</dbReference>
<dbReference type="AlphaFoldDB" id="F2TW18"/>
<dbReference type="Pfam" id="PF02806">
    <property type="entry name" value="Alpha-amylase_C"/>
    <property type="match status" value="1"/>
</dbReference>
<gene>
    <name evidence="5" type="ORF">PTSG_00284</name>
</gene>
<dbReference type="Gene3D" id="2.60.40.10">
    <property type="entry name" value="Immunoglobulins"/>
    <property type="match status" value="1"/>
</dbReference>
<dbReference type="FunFam" id="2.60.40.1180:FF:000003">
    <property type="entry name" value="1,4-alpha-glucan-branching enzyme, chloroplastic/amyloplastic"/>
    <property type="match status" value="1"/>
</dbReference>
<accession>F2TW18</accession>
<name>F2TW18_SALR5</name>
<dbReference type="OMA" id="IPDYWIK"/>
<dbReference type="Gene3D" id="2.60.40.1180">
    <property type="entry name" value="Golgi alpha-mannosidase II"/>
    <property type="match status" value="1"/>
</dbReference>
<dbReference type="KEGG" id="sre:PTSG_00284"/>
<dbReference type="Gene3D" id="3.20.20.80">
    <property type="entry name" value="Glycosidases"/>
    <property type="match status" value="1"/>
</dbReference>
<dbReference type="OrthoDB" id="196493at2759"/>
<dbReference type="PANTHER" id="PTHR43651">
    <property type="entry name" value="1,4-ALPHA-GLUCAN-BRANCHING ENZYME"/>
    <property type="match status" value="1"/>
</dbReference>
<dbReference type="eggNOG" id="KOG0470">
    <property type="taxonomic scope" value="Eukaryota"/>
</dbReference>
<dbReference type="GO" id="GO:0003844">
    <property type="term" value="F:1,4-alpha-glucan branching enzyme activity"/>
    <property type="evidence" value="ECO:0007669"/>
    <property type="project" value="InterPro"/>
</dbReference>
<dbReference type="FunCoup" id="F2TW18">
    <property type="interactions" value="511"/>
</dbReference>
<dbReference type="InterPro" id="IPR017853">
    <property type="entry name" value="GH"/>
</dbReference>
<protein>
    <submittedName>
        <fullName evidence="5">Starch branching enzyme II</fullName>
    </submittedName>
</protein>
<dbReference type="GO" id="GO:0005737">
    <property type="term" value="C:cytoplasm"/>
    <property type="evidence" value="ECO:0007669"/>
    <property type="project" value="TreeGrafter"/>
</dbReference>
<dbReference type="Pfam" id="PF02922">
    <property type="entry name" value="CBM_48"/>
    <property type="match status" value="1"/>
</dbReference>
<feature type="region of interest" description="Disordered" evidence="2">
    <location>
        <begin position="1"/>
        <end position="29"/>
    </location>
</feature>
<dbReference type="GO" id="GO:0043169">
    <property type="term" value="F:cation binding"/>
    <property type="evidence" value="ECO:0007669"/>
    <property type="project" value="InterPro"/>
</dbReference>
<dbReference type="InParanoid" id="F2TW18"/>
<keyword evidence="1" id="KW-0328">Glycosyltransferase</keyword>
<dbReference type="GO" id="GO:0005978">
    <property type="term" value="P:glycogen biosynthetic process"/>
    <property type="evidence" value="ECO:0007669"/>
    <property type="project" value="InterPro"/>
</dbReference>
<dbReference type="FunFam" id="3.20.20.80:FF:000338">
    <property type="entry name" value="1,4-alpha-glucan branching enzyme, putative"/>
    <property type="match status" value="1"/>
</dbReference>
<dbReference type="SUPFAM" id="SSF51011">
    <property type="entry name" value="Glycosyl hydrolase domain"/>
    <property type="match status" value="1"/>
</dbReference>